<keyword evidence="3" id="KW-1185">Reference proteome</keyword>
<evidence type="ECO:0000313" key="2">
    <source>
        <dbReference type="EMBL" id="QXM06972.1"/>
    </source>
</evidence>
<dbReference type="Proteomes" id="UP000886818">
    <property type="component" value="Chromosome"/>
</dbReference>
<evidence type="ECO:0000256" key="1">
    <source>
        <dbReference type="SAM" id="SignalP"/>
    </source>
</evidence>
<evidence type="ECO:0000313" key="3">
    <source>
        <dbReference type="Proteomes" id="UP000886818"/>
    </source>
</evidence>
<sequence>MKKSIITSALILVILGASASTGYAAYRPVPSYIYSINENEKALEIISPKKEIIVQDSLLISVKVREDVSVSLSVYKEGTEDQEEELIIDEEKVEPGEALNMYTKQLKDLTPGKYKIVFEIEDQDGNHQDTITKKFTVKDKEEEINETLELIRETKAVDVLDNLKE</sequence>
<name>A0ABX8RD37_9CLOT</name>
<dbReference type="EMBL" id="CP078093">
    <property type="protein sequence ID" value="QXM06972.1"/>
    <property type="molecule type" value="Genomic_DNA"/>
</dbReference>
<protein>
    <submittedName>
        <fullName evidence="2">Uncharacterized protein</fullName>
    </submittedName>
</protein>
<proteinExistence type="predicted"/>
<feature type="signal peptide" evidence="1">
    <location>
        <begin position="1"/>
        <end position="19"/>
    </location>
</feature>
<accession>A0ABX8RD37</accession>
<dbReference type="RefSeq" id="WP_218283664.1">
    <property type="nucleotide sequence ID" value="NZ_CP078093.1"/>
</dbReference>
<reference evidence="2" key="1">
    <citation type="submission" date="2021-07" db="EMBL/GenBank/DDBJ databases">
        <title>Complete genome sequence of Crassaminicella sp. 143-21, isolated from a deep-sea hydrothermal vent.</title>
        <authorList>
            <person name="Li X."/>
        </authorList>
    </citation>
    <scope>NUCLEOTIDE SEQUENCE</scope>
    <source>
        <strain evidence="2">143-21</strain>
    </source>
</reference>
<feature type="chain" id="PRO_5045659582" evidence="1">
    <location>
        <begin position="20"/>
        <end position="165"/>
    </location>
</feature>
<gene>
    <name evidence="2" type="ORF">KVH43_04430</name>
</gene>
<keyword evidence="1" id="KW-0732">Signal</keyword>
<organism evidence="2 3">
    <name type="scientific">Crassaminicella indica</name>
    <dbReference type="NCBI Taxonomy" id="2855394"/>
    <lineage>
        <taxon>Bacteria</taxon>
        <taxon>Bacillati</taxon>
        <taxon>Bacillota</taxon>
        <taxon>Clostridia</taxon>
        <taxon>Eubacteriales</taxon>
        <taxon>Clostridiaceae</taxon>
        <taxon>Crassaminicella</taxon>
    </lineage>
</organism>